<dbReference type="InterPro" id="IPR001123">
    <property type="entry name" value="LeuE-type"/>
</dbReference>
<proteinExistence type="predicted"/>
<comment type="caution">
    <text evidence="7">The sequence shown here is derived from an EMBL/GenBank/DDBJ whole genome shotgun (WGS) entry which is preliminary data.</text>
</comment>
<sequence>MIDPVLFLAFLPAALALNLTPGADMMFCFAQGVRSGPKAALAASAGISAGSLVHVLLAGLGLGALVAAFPWLFGAIRWVGAAYLLWLAWKTWATPLMAQGPVRASSRAFRDGLIVNLSNPKVILFILALVPQFIDPDLPVLPQFLACGAVLAVGGFVINGLVGVFSGRIGRALLQSPRAERGLRGASSGIFAALAARIGWEALRA</sequence>
<organism evidence="7 8">
    <name type="scientific">Roseicyclus persicicus</name>
    <dbReference type="NCBI Taxonomy" id="2650661"/>
    <lineage>
        <taxon>Bacteria</taxon>
        <taxon>Pseudomonadati</taxon>
        <taxon>Pseudomonadota</taxon>
        <taxon>Alphaproteobacteria</taxon>
        <taxon>Rhodobacterales</taxon>
        <taxon>Roseobacteraceae</taxon>
        <taxon>Roseicyclus</taxon>
    </lineage>
</organism>
<dbReference type="EMBL" id="JAAZQQ010000004">
    <property type="protein sequence ID" value="NKX45606.1"/>
    <property type="molecule type" value="Genomic_DNA"/>
</dbReference>
<feature type="transmembrane region" description="Helical" evidence="6">
    <location>
        <begin position="140"/>
        <end position="162"/>
    </location>
</feature>
<evidence type="ECO:0000256" key="2">
    <source>
        <dbReference type="ARBA" id="ARBA00022475"/>
    </source>
</evidence>
<evidence type="ECO:0000256" key="4">
    <source>
        <dbReference type="ARBA" id="ARBA00022989"/>
    </source>
</evidence>
<comment type="subcellular location">
    <subcellularLocation>
        <location evidence="1">Cell membrane</location>
        <topology evidence="1">Multi-pass membrane protein</topology>
    </subcellularLocation>
</comment>
<evidence type="ECO:0000313" key="8">
    <source>
        <dbReference type="Proteomes" id="UP000526408"/>
    </source>
</evidence>
<dbReference type="PIRSF" id="PIRSF006324">
    <property type="entry name" value="LeuE"/>
    <property type="match status" value="1"/>
</dbReference>
<keyword evidence="4 6" id="KW-1133">Transmembrane helix</keyword>
<evidence type="ECO:0000313" key="7">
    <source>
        <dbReference type="EMBL" id="NKX45606.1"/>
    </source>
</evidence>
<evidence type="ECO:0000256" key="3">
    <source>
        <dbReference type="ARBA" id="ARBA00022692"/>
    </source>
</evidence>
<reference evidence="7 8" key="1">
    <citation type="submission" date="2020-04" db="EMBL/GenBank/DDBJ databases">
        <authorList>
            <person name="Yoon J."/>
        </authorList>
    </citation>
    <scope>NUCLEOTIDE SEQUENCE [LARGE SCALE GENOMIC DNA]</scope>
    <source>
        <strain evidence="7 8">KMU-115</strain>
    </source>
</reference>
<dbReference type="GO" id="GO:0005886">
    <property type="term" value="C:plasma membrane"/>
    <property type="evidence" value="ECO:0007669"/>
    <property type="project" value="UniProtKB-SubCell"/>
</dbReference>
<feature type="transmembrane region" description="Helical" evidence="6">
    <location>
        <begin position="51"/>
        <end position="73"/>
    </location>
</feature>
<evidence type="ECO:0000256" key="6">
    <source>
        <dbReference type="SAM" id="Phobius"/>
    </source>
</evidence>
<keyword evidence="5 6" id="KW-0472">Membrane</keyword>
<evidence type="ECO:0000256" key="5">
    <source>
        <dbReference type="ARBA" id="ARBA00023136"/>
    </source>
</evidence>
<keyword evidence="3 6" id="KW-0812">Transmembrane</keyword>
<dbReference type="Proteomes" id="UP000526408">
    <property type="component" value="Unassembled WGS sequence"/>
</dbReference>
<gene>
    <name evidence="7" type="ORF">HCU73_13505</name>
</gene>
<dbReference type="PANTHER" id="PTHR30086:SF20">
    <property type="entry name" value="ARGININE EXPORTER PROTEIN ARGO-RELATED"/>
    <property type="match status" value="1"/>
</dbReference>
<dbReference type="GO" id="GO:0015171">
    <property type="term" value="F:amino acid transmembrane transporter activity"/>
    <property type="evidence" value="ECO:0007669"/>
    <property type="project" value="TreeGrafter"/>
</dbReference>
<protein>
    <submittedName>
        <fullName evidence="7">LysE family translocator</fullName>
    </submittedName>
</protein>
<keyword evidence="8" id="KW-1185">Reference proteome</keyword>
<name>A0A7X6H064_9RHOB</name>
<evidence type="ECO:0000256" key="1">
    <source>
        <dbReference type="ARBA" id="ARBA00004651"/>
    </source>
</evidence>
<keyword evidence="2" id="KW-1003">Cell membrane</keyword>
<dbReference type="PANTHER" id="PTHR30086">
    <property type="entry name" value="ARGININE EXPORTER PROTEIN ARGO"/>
    <property type="match status" value="1"/>
</dbReference>
<accession>A0A7X6H064</accession>
<feature type="transmembrane region" description="Helical" evidence="6">
    <location>
        <begin position="113"/>
        <end position="134"/>
    </location>
</feature>
<dbReference type="RefSeq" id="WP_168623982.1">
    <property type="nucleotide sequence ID" value="NZ_JAAZQQ010000004.1"/>
</dbReference>
<dbReference type="AlphaFoldDB" id="A0A7X6H064"/>
<dbReference type="Pfam" id="PF01810">
    <property type="entry name" value="LysE"/>
    <property type="match status" value="1"/>
</dbReference>